<dbReference type="EMBL" id="JAZGQK010000007">
    <property type="protein sequence ID" value="MEE6258943.1"/>
    <property type="molecule type" value="Genomic_DNA"/>
</dbReference>
<dbReference type="SUPFAM" id="SSF89392">
    <property type="entry name" value="Prokaryotic lipoproteins and lipoprotein localization factors"/>
    <property type="match status" value="1"/>
</dbReference>
<protein>
    <recommendedName>
        <fullName evidence="4">MucB/RseB N-terminal domain-containing protein</fullName>
    </recommendedName>
</protein>
<evidence type="ECO:0000256" key="1">
    <source>
        <dbReference type="SAM" id="MobiDB-lite"/>
    </source>
</evidence>
<comment type="caution">
    <text evidence="2">The sequence shown here is derived from an EMBL/GenBank/DDBJ whole genome shotgun (WGS) entry which is preliminary data.</text>
</comment>
<sequence length="366" mass="38376">MSVFHTRPALRWLVPTGTAVAIIGGGAAIGTFASAAEPSLPERSAAQLLVDLQTARLDGLSGTVIKRADLGLPSLPGISGRGSADLAALVFGTHTMRVWYAGPDQTRVALLGTLGETDVIRNGQDIWIWDSQENKATHSTLSDPKDAQRPDLSHLPATPQEAADQALAAIDPSTRISVGRTTSVAGRDAYELVLTPRDSTSLVGQVKIAVDAAEHVPLRFQVVPQGTRQPAFEVAFTHVDFDRPDPAQFTFNPPPGTTVTEEPVQSDRKPAVPEHAERPKAVGTGWTTVLVGRLPETAGGTGSTPAGAEGAGLGGFLDTLPKVSGAWGSGRVLTSKLFTALLTDDGRLLVGAVKPERLYDVAQSGR</sequence>
<feature type="compositionally biased region" description="Basic and acidic residues" evidence="1">
    <location>
        <begin position="265"/>
        <end position="278"/>
    </location>
</feature>
<dbReference type="RefSeq" id="WP_331214062.1">
    <property type="nucleotide sequence ID" value="NZ_JAZGQK010000007.1"/>
</dbReference>
<dbReference type="Proteomes" id="UP001332243">
    <property type="component" value="Unassembled WGS sequence"/>
</dbReference>
<dbReference type="InterPro" id="IPR004564">
    <property type="entry name" value="OM_lipoprot_carrier_LolA-like"/>
</dbReference>
<organism evidence="2 3">
    <name type="scientific">Plantactinospora sonchi</name>
    <dbReference type="NCBI Taxonomy" id="1544735"/>
    <lineage>
        <taxon>Bacteria</taxon>
        <taxon>Bacillati</taxon>
        <taxon>Actinomycetota</taxon>
        <taxon>Actinomycetes</taxon>
        <taxon>Micromonosporales</taxon>
        <taxon>Micromonosporaceae</taxon>
        <taxon>Plantactinospora</taxon>
    </lineage>
</organism>
<reference evidence="2 3" key="1">
    <citation type="submission" date="2024-01" db="EMBL/GenBank/DDBJ databases">
        <title>Genome insights into Plantactinospora sonchi sp. nov.</title>
        <authorList>
            <person name="Wang L."/>
        </authorList>
    </citation>
    <scope>NUCLEOTIDE SEQUENCE [LARGE SCALE GENOMIC DNA]</scope>
    <source>
        <strain evidence="2 3">NEAU-QY2</strain>
    </source>
</reference>
<dbReference type="InterPro" id="IPR029046">
    <property type="entry name" value="LolA/LolB/LppX"/>
</dbReference>
<keyword evidence="3" id="KW-1185">Reference proteome</keyword>
<proteinExistence type="predicted"/>
<evidence type="ECO:0000313" key="2">
    <source>
        <dbReference type="EMBL" id="MEE6258943.1"/>
    </source>
</evidence>
<dbReference type="PANTHER" id="PTHR37507:SF2">
    <property type="entry name" value="SPORULATION PROTEIN YDCC"/>
    <property type="match status" value="1"/>
</dbReference>
<evidence type="ECO:0008006" key="4">
    <source>
        <dbReference type="Google" id="ProtNLM"/>
    </source>
</evidence>
<dbReference type="PANTHER" id="PTHR37507">
    <property type="entry name" value="SPORULATION PROTEIN YDCC"/>
    <property type="match status" value="1"/>
</dbReference>
<evidence type="ECO:0000313" key="3">
    <source>
        <dbReference type="Proteomes" id="UP001332243"/>
    </source>
</evidence>
<name>A0ABU7RR10_9ACTN</name>
<gene>
    <name evidence="2" type="ORF">V1633_10625</name>
</gene>
<dbReference type="InterPro" id="IPR052944">
    <property type="entry name" value="Sporulation_related"/>
</dbReference>
<dbReference type="Gene3D" id="2.50.20.10">
    <property type="entry name" value="Lipoprotein localisation LolA/LolB/LppX"/>
    <property type="match status" value="1"/>
</dbReference>
<feature type="region of interest" description="Disordered" evidence="1">
    <location>
        <begin position="249"/>
        <end position="278"/>
    </location>
</feature>
<accession>A0ABU7RR10</accession>
<dbReference type="CDD" id="cd16325">
    <property type="entry name" value="LolA"/>
    <property type="match status" value="1"/>
</dbReference>